<reference evidence="2 3" key="1">
    <citation type="journal article" date="2013" name="Genome Biol.">
        <title>Genome of Acanthamoeba castellanii highlights extensive lateral gene transfer and early evolution of tyrosine kinase signaling.</title>
        <authorList>
            <person name="Clarke M."/>
            <person name="Lohan A.J."/>
            <person name="Liu B."/>
            <person name="Lagkouvardos I."/>
            <person name="Roy S."/>
            <person name="Zafar N."/>
            <person name="Bertelli C."/>
            <person name="Schilde C."/>
            <person name="Kianianmomeni A."/>
            <person name="Burglin T.R."/>
            <person name="Frech C."/>
            <person name="Turcotte B."/>
            <person name="Kopec K.O."/>
            <person name="Synnott J.M."/>
            <person name="Choo C."/>
            <person name="Paponov I."/>
            <person name="Finkler A."/>
            <person name="Soon Heng Tan C."/>
            <person name="Hutchins A.P."/>
            <person name="Weinmeier T."/>
            <person name="Rattei T."/>
            <person name="Chu J.S."/>
            <person name="Gimenez G."/>
            <person name="Irimia M."/>
            <person name="Rigden D.J."/>
            <person name="Fitzpatrick D.A."/>
            <person name="Lorenzo-Morales J."/>
            <person name="Bateman A."/>
            <person name="Chiu C.H."/>
            <person name="Tang P."/>
            <person name="Hegemann P."/>
            <person name="Fromm H."/>
            <person name="Raoult D."/>
            <person name="Greub G."/>
            <person name="Miranda-Saavedra D."/>
            <person name="Chen N."/>
            <person name="Nash P."/>
            <person name="Ginger M.L."/>
            <person name="Horn M."/>
            <person name="Schaap P."/>
            <person name="Caler L."/>
            <person name="Loftus B."/>
        </authorList>
    </citation>
    <scope>NUCLEOTIDE SEQUENCE [LARGE SCALE GENOMIC DNA]</scope>
    <source>
        <strain evidence="2 3">Neff</strain>
    </source>
</reference>
<dbReference type="InterPro" id="IPR016024">
    <property type="entry name" value="ARM-type_fold"/>
</dbReference>
<sequence>MWPLVLGLVSSWLDPERPWQLREGGLLLLGCLKLQCGDLYQTLDEKVTTFHLEFIERCLSDPQPDVKVASCVALKSHQELVLQRPDLVSKLLSLLAPSSSPSEQTCRAVNDLLIAAGDLACLGPELEAAAIRALVLLIRRPPTRHAFTIALVPVRIWGQARCAQAQVEPNHLELLDWLLEALVAPPDDVIHEGELCVLVKSLHSLANPEVNTRSPLLKQLAACLPGVVEACLDRLIPGHIAALAQYQCTGFSVDPNIFQSAPLFACIGLLATHYPTQLRPWLKDLSTTLAQHFGRFVWDFAYGQLQLVGLHYADHLGADLLQLLPHVRVQVNWTPHDDLAACTQGMANMMAALVRRHADIVTSAADRVKMVRALVAWLFQAERAPSGDSAPDRELRDKVGAALDALLGDGEGSTETLELWREINKYDGRAQWLPLEVATVQENLAEVIRAERLLPPEHPFFALQPQANTTADAATPMDQDDGWSVYKQPGANWRR</sequence>
<dbReference type="KEGG" id="acan:ACA1_260880"/>
<keyword evidence="3" id="KW-1185">Reference proteome</keyword>
<evidence type="ECO:0000256" key="1">
    <source>
        <dbReference type="SAM" id="MobiDB-lite"/>
    </source>
</evidence>
<proteinExistence type="predicted"/>
<dbReference type="GeneID" id="14911940"/>
<organism evidence="2 3">
    <name type="scientific">Acanthamoeba castellanii (strain ATCC 30010 / Neff)</name>
    <dbReference type="NCBI Taxonomy" id="1257118"/>
    <lineage>
        <taxon>Eukaryota</taxon>
        <taxon>Amoebozoa</taxon>
        <taxon>Discosea</taxon>
        <taxon>Longamoebia</taxon>
        <taxon>Centramoebida</taxon>
        <taxon>Acanthamoebidae</taxon>
        <taxon>Acanthamoeba</taxon>
    </lineage>
</organism>
<gene>
    <name evidence="2" type="ORF">ACA1_260880</name>
</gene>
<evidence type="ECO:0000313" key="2">
    <source>
        <dbReference type="EMBL" id="ELR11681.1"/>
    </source>
</evidence>
<evidence type="ECO:0008006" key="4">
    <source>
        <dbReference type="Google" id="ProtNLM"/>
    </source>
</evidence>
<dbReference type="InterPro" id="IPR011989">
    <property type="entry name" value="ARM-like"/>
</dbReference>
<dbReference type="Gene3D" id="1.25.10.10">
    <property type="entry name" value="Leucine-rich Repeat Variant"/>
    <property type="match status" value="1"/>
</dbReference>
<accession>L8GHM6</accession>
<name>L8GHM6_ACACF</name>
<dbReference type="AlphaFoldDB" id="L8GHM6"/>
<dbReference type="Proteomes" id="UP000011083">
    <property type="component" value="Unassembled WGS sequence"/>
</dbReference>
<evidence type="ECO:0000313" key="3">
    <source>
        <dbReference type="Proteomes" id="UP000011083"/>
    </source>
</evidence>
<protein>
    <recommendedName>
        <fullName evidence="4">HEAT repeat domain containing protein</fullName>
    </recommendedName>
</protein>
<dbReference type="RefSeq" id="XP_004333694.1">
    <property type="nucleotide sequence ID" value="XM_004333646.1"/>
</dbReference>
<dbReference type="SUPFAM" id="SSF48371">
    <property type="entry name" value="ARM repeat"/>
    <property type="match status" value="1"/>
</dbReference>
<dbReference type="EMBL" id="KB008148">
    <property type="protein sequence ID" value="ELR11681.1"/>
    <property type="molecule type" value="Genomic_DNA"/>
</dbReference>
<dbReference type="VEuPathDB" id="AmoebaDB:ACA1_260880"/>
<feature type="region of interest" description="Disordered" evidence="1">
    <location>
        <begin position="472"/>
        <end position="495"/>
    </location>
</feature>